<keyword evidence="3" id="KW-1185">Reference proteome</keyword>
<organism evidence="2 3">
    <name type="scientific">Lichenibacterium minor</name>
    <dbReference type="NCBI Taxonomy" id="2316528"/>
    <lineage>
        <taxon>Bacteria</taxon>
        <taxon>Pseudomonadati</taxon>
        <taxon>Pseudomonadota</taxon>
        <taxon>Alphaproteobacteria</taxon>
        <taxon>Hyphomicrobiales</taxon>
        <taxon>Lichenihabitantaceae</taxon>
        <taxon>Lichenibacterium</taxon>
    </lineage>
</organism>
<dbReference type="Proteomes" id="UP000290759">
    <property type="component" value="Unassembled WGS sequence"/>
</dbReference>
<gene>
    <name evidence="2" type="ORF">D3273_03060</name>
</gene>
<dbReference type="EMBL" id="QYBB01000002">
    <property type="protein sequence ID" value="RYC33466.1"/>
    <property type="molecule type" value="Genomic_DNA"/>
</dbReference>
<protein>
    <submittedName>
        <fullName evidence="2">Uncharacterized protein</fullName>
    </submittedName>
</protein>
<name>A0A4Q2UED8_9HYPH</name>
<sequence>MTRNGVAQQPCGLVGLLNALNPVGTAQAAEEPPGRLLRREGEPAEPAELEPGEVMRVQRFNAAREALEKINPRSRAFQFLEKPGALPSEAEIAQLEAAVRDEYIKRTCDFLRPDGKPIGEQGTSSKIRVLPGGLIAAQRDYDYLSSGGASIPLRNGSMTQLPGGAGTITLRPVTSTPGSPAIDINVPGVIQRKLHYFGDE</sequence>
<reference evidence="2 3" key="2">
    <citation type="submission" date="2019-02" db="EMBL/GenBank/DDBJ databases">
        <title>'Lichenibacterium ramalinii' gen. nov. sp. nov., 'Lichenibacterium minor' gen. nov. sp. nov.</title>
        <authorList>
            <person name="Pankratov T."/>
        </authorList>
    </citation>
    <scope>NUCLEOTIDE SEQUENCE [LARGE SCALE GENOMIC DNA]</scope>
    <source>
        <strain evidence="2 3">RmlP026</strain>
    </source>
</reference>
<dbReference type="RefSeq" id="WP_129223383.1">
    <property type="nucleotide sequence ID" value="NZ_QYBB01000002.1"/>
</dbReference>
<dbReference type="AlphaFoldDB" id="A0A4Q2UED8"/>
<evidence type="ECO:0000313" key="2">
    <source>
        <dbReference type="EMBL" id="RYC33466.1"/>
    </source>
</evidence>
<evidence type="ECO:0000313" key="3">
    <source>
        <dbReference type="Proteomes" id="UP000290759"/>
    </source>
</evidence>
<accession>A0A4Q2UED8</accession>
<feature type="region of interest" description="Disordered" evidence="1">
    <location>
        <begin position="25"/>
        <end position="48"/>
    </location>
</feature>
<proteinExistence type="predicted"/>
<evidence type="ECO:0000256" key="1">
    <source>
        <dbReference type="SAM" id="MobiDB-lite"/>
    </source>
</evidence>
<reference evidence="2 3" key="1">
    <citation type="submission" date="2018-12" db="EMBL/GenBank/DDBJ databases">
        <authorList>
            <person name="Grouzdev D.S."/>
            <person name="Krutkina M.S."/>
        </authorList>
    </citation>
    <scope>NUCLEOTIDE SEQUENCE [LARGE SCALE GENOMIC DNA]</scope>
    <source>
        <strain evidence="2 3">RmlP026</strain>
    </source>
</reference>
<comment type="caution">
    <text evidence="2">The sequence shown here is derived from an EMBL/GenBank/DDBJ whole genome shotgun (WGS) entry which is preliminary data.</text>
</comment>